<dbReference type="RefSeq" id="WP_214787373.1">
    <property type="nucleotide sequence ID" value="NZ_JANIEL010000045.1"/>
</dbReference>
<dbReference type="EMBL" id="JBHTCE010000001">
    <property type="protein sequence ID" value="MFC7389443.1"/>
    <property type="molecule type" value="Genomic_DNA"/>
</dbReference>
<keyword evidence="3" id="KW-1185">Reference proteome</keyword>
<sequence length="145" mass="16210">MGLKQVTLQDVIPLRHIVLRPGRGIETCYFEGDEASTTRHFAWVEEDRVQSVATVMLSSRLINGESVPYQLRGMATDPNLAGQGIGSCFLQALHEEIDGSWWCNAREVAVRFYERNGLVRIGKPFDIPGIGPHYVMVYKKTAGSE</sequence>
<dbReference type="InterPro" id="IPR000182">
    <property type="entry name" value="GNAT_dom"/>
</dbReference>
<dbReference type="InterPro" id="IPR016181">
    <property type="entry name" value="Acyl_CoA_acyltransferase"/>
</dbReference>
<gene>
    <name evidence="2" type="ORF">ACFQO8_04745</name>
</gene>
<dbReference type="PROSITE" id="PS51186">
    <property type="entry name" value="GNAT"/>
    <property type="match status" value="1"/>
</dbReference>
<proteinExistence type="predicted"/>
<comment type="caution">
    <text evidence="2">The sequence shown here is derived from an EMBL/GenBank/DDBJ whole genome shotgun (WGS) entry which is preliminary data.</text>
</comment>
<accession>A0ABW2PIX9</accession>
<dbReference type="SUPFAM" id="SSF55729">
    <property type="entry name" value="Acyl-CoA N-acyltransferases (Nat)"/>
    <property type="match status" value="1"/>
</dbReference>
<dbReference type="Gene3D" id="3.40.630.30">
    <property type="match status" value="1"/>
</dbReference>
<dbReference type="Proteomes" id="UP001596439">
    <property type="component" value="Unassembled WGS sequence"/>
</dbReference>
<evidence type="ECO:0000313" key="2">
    <source>
        <dbReference type="EMBL" id="MFC7389443.1"/>
    </source>
</evidence>
<organism evidence="2 3">
    <name type="scientific">Exiguobacterium aestuarii</name>
    <dbReference type="NCBI Taxonomy" id="273527"/>
    <lineage>
        <taxon>Bacteria</taxon>
        <taxon>Bacillati</taxon>
        <taxon>Bacillota</taxon>
        <taxon>Bacilli</taxon>
        <taxon>Bacillales</taxon>
        <taxon>Bacillales Family XII. Incertae Sedis</taxon>
        <taxon>Exiguobacterium</taxon>
    </lineage>
</organism>
<protein>
    <submittedName>
        <fullName evidence="2">GNAT family N-acetyltransferase</fullName>
    </submittedName>
</protein>
<reference evidence="3" key="1">
    <citation type="journal article" date="2019" name="Int. J. Syst. Evol. Microbiol.">
        <title>The Global Catalogue of Microorganisms (GCM) 10K type strain sequencing project: providing services to taxonomists for standard genome sequencing and annotation.</title>
        <authorList>
            <consortium name="The Broad Institute Genomics Platform"/>
            <consortium name="The Broad Institute Genome Sequencing Center for Infectious Disease"/>
            <person name="Wu L."/>
            <person name="Ma J."/>
        </authorList>
    </citation>
    <scope>NUCLEOTIDE SEQUENCE [LARGE SCALE GENOMIC DNA]</scope>
    <source>
        <strain evidence="3">CCUG 55590</strain>
    </source>
</reference>
<dbReference type="Pfam" id="PF13508">
    <property type="entry name" value="Acetyltransf_7"/>
    <property type="match status" value="1"/>
</dbReference>
<evidence type="ECO:0000259" key="1">
    <source>
        <dbReference type="PROSITE" id="PS51186"/>
    </source>
</evidence>
<feature type="domain" description="N-acetyltransferase" evidence="1">
    <location>
        <begin position="1"/>
        <end position="141"/>
    </location>
</feature>
<name>A0ABW2PIX9_9BACL</name>
<evidence type="ECO:0000313" key="3">
    <source>
        <dbReference type="Proteomes" id="UP001596439"/>
    </source>
</evidence>